<reference evidence="1 2" key="1">
    <citation type="submission" date="2020-08" db="EMBL/GenBank/DDBJ databases">
        <title>Functional genomics of gut bacteria from endangered species of beetles.</title>
        <authorList>
            <person name="Carlos-Shanley C."/>
        </authorList>
    </citation>
    <scope>NUCLEOTIDE SEQUENCE [LARGE SCALE GENOMIC DNA]</scope>
    <source>
        <strain evidence="1 2">S00245</strain>
    </source>
</reference>
<name>A0A7W7NW80_9SPHN</name>
<gene>
    <name evidence="1" type="ORF">HNO88_001473</name>
</gene>
<protein>
    <submittedName>
        <fullName evidence="1">Uncharacterized protein</fullName>
    </submittedName>
</protein>
<dbReference type="AlphaFoldDB" id="A0A7W7NW80"/>
<comment type="caution">
    <text evidence="1">The sequence shown here is derived from an EMBL/GenBank/DDBJ whole genome shotgun (WGS) entry which is preliminary data.</text>
</comment>
<dbReference type="RefSeq" id="WP_246381319.1">
    <property type="nucleotide sequence ID" value="NZ_JACHLR010000005.1"/>
</dbReference>
<evidence type="ECO:0000313" key="1">
    <source>
        <dbReference type="EMBL" id="MBB4858154.1"/>
    </source>
</evidence>
<dbReference type="EMBL" id="JACHLR010000005">
    <property type="protein sequence ID" value="MBB4858154.1"/>
    <property type="molecule type" value="Genomic_DNA"/>
</dbReference>
<evidence type="ECO:0000313" key="2">
    <source>
        <dbReference type="Proteomes" id="UP000555448"/>
    </source>
</evidence>
<accession>A0A7W7NW80</accession>
<dbReference type="Proteomes" id="UP000555448">
    <property type="component" value="Unassembled WGS sequence"/>
</dbReference>
<organism evidence="1 2">
    <name type="scientific">Novosphingobium chloroacetimidivorans</name>
    <dbReference type="NCBI Taxonomy" id="1428314"/>
    <lineage>
        <taxon>Bacteria</taxon>
        <taxon>Pseudomonadati</taxon>
        <taxon>Pseudomonadota</taxon>
        <taxon>Alphaproteobacteria</taxon>
        <taxon>Sphingomonadales</taxon>
        <taxon>Sphingomonadaceae</taxon>
        <taxon>Novosphingobium</taxon>
    </lineage>
</organism>
<sequence>MDFHTWSLLKGVGLATMLSFGSELSIGGDGDFVEALRKSAQTNVSRAGDQIRSITARSSSLPCVLTHSFMIVEKAARNPGGTCLPC</sequence>
<keyword evidence="2" id="KW-1185">Reference proteome</keyword>
<proteinExistence type="predicted"/>